<keyword evidence="2" id="KW-0472">Membrane</keyword>
<keyword evidence="6" id="KW-1185">Reference proteome</keyword>
<feature type="compositionally biased region" description="Low complexity" evidence="1">
    <location>
        <begin position="551"/>
        <end position="568"/>
    </location>
</feature>
<feature type="transmembrane region" description="Helical" evidence="2">
    <location>
        <begin position="241"/>
        <end position="262"/>
    </location>
</feature>
<dbReference type="Proteomes" id="UP001152797">
    <property type="component" value="Unassembled WGS sequence"/>
</dbReference>
<protein>
    <submittedName>
        <fullName evidence="5">TIR domain-containing protein</fullName>
    </submittedName>
</protein>
<feature type="compositionally biased region" description="Low complexity" evidence="1">
    <location>
        <begin position="597"/>
        <end position="609"/>
    </location>
</feature>
<keyword evidence="2" id="KW-0812">Transmembrane</keyword>
<feature type="compositionally biased region" description="Low complexity" evidence="1">
    <location>
        <begin position="13"/>
        <end position="30"/>
    </location>
</feature>
<comment type="caution">
    <text evidence="3">The sequence shown here is derived from an EMBL/GenBank/DDBJ whole genome shotgun (WGS) entry which is preliminary data.</text>
</comment>
<sequence>MFFAGKKSQCQNVSSSDDSISHTHTVSSHSATEGASDFSDDSSVVHMDSEQVAHVRSIMTRSKTRMALMRHHLSNGQRVLHKTRCRISGSFLILGLICSVCVIFEFSRQESLEEMGALHTSKYIDQAVFGILLYFFQISCCCLAPMADDPRLTRWALLQLCLVAMLAAIFLVAPTLLTYLENVERQNFSEGSCELYGREAPTTVCDMKFVQLVLRLVSLGVLTFANLVVTFFQDAGNMQRAMWRIATIFISMELSAILLYTVCVAVEMHLLDPMSMRLIGMVPALILSRMKMVRSKVQILISHILRYRNNRAAAAGIAGLVGNCSISEVMHQAKKRFRSVDFSKLEDRELATNQPSPAVFALSQSVKLGCCDAFVSHSWHDDAPAKWEAMSCWRYRFETKRKRPPQIWLDKCCIDQNDIEADLRCLPIFLSGCSELVVFCGPTYLSRLWCIMELFTFVHIGGKPSDINVIPILRRGHELEDRSAMRQSFLDFDVLNCECFNTSDKEKMLDIIQMAFGDLGKFNESVRGILHAIDWMRTCPREWLSPSSMGSPVPSKSPLSALSSPIPKGSKGFPEVPDDSPIPSIPSPRKRHVARTAPRPDSPASPASPMVGSSPRLPEDSPIPSMPSPKEYQWLN</sequence>
<gene>
    <name evidence="3" type="ORF">C1SCF055_LOCUS26887</name>
</gene>
<accession>A0A9P1D2K0</accession>
<dbReference type="SUPFAM" id="SSF52200">
    <property type="entry name" value="Toll/Interleukin receptor TIR domain"/>
    <property type="match status" value="1"/>
</dbReference>
<feature type="region of interest" description="Disordered" evidence="1">
    <location>
        <begin position="1"/>
        <end position="41"/>
    </location>
</feature>
<feature type="region of interest" description="Disordered" evidence="1">
    <location>
        <begin position="546"/>
        <end position="636"/>
    </location>
</feature>
<dbReference type="EMBL" id="CAMXCT010002839">
    <property type="protein sequence ID" value="CAI4000796.1"/>
    <property type="molecule type" value="Genomic_DNA"/>
</dbReference>
<keyword evidence="2" id="KW-1133">Transmembrane helix</keyword>
<dbReference type="EMBL" id="CAMXCT030002839">
    <property type="protein sequence ID" value="CAL4788108.1"/>
    <property type="molecule type" value="Genomic_DNA"/>
</dbReference>
<feature type="transmembrane region" description="Helical" evidence="2">
    <location>
        <begin position="156"/>
        <end position="180"/>
    </location>
</feature>
<dbReference type="OrthoDB" id="431542at2759"/>
<reference evidence="4" key="2">
    <citation type="submission" date="2024-04" db="EMBL/GenBank/DDBJ databases">
        <authorList>
            <person name="Chen Y."/>
            <person name="Shah S."/>
            <person name="Dougan E. K."/>
            <person name="Thang M."/>
            <person name="Chan C."/>
        </authorList>
    </citation>
    <scope>NUCLEOTIDE SEQUENCE [LARGE SCALE GENOMIC DNA]</scope>
</reference>
<evidence type="ECO:0000313" key="3">
    <source>
        <dbReference type="EMBL" id="CAI4000796.1"/>
    </source>
</evidence>
<dbReference type="AlphaFoldDB" id="A0A9P1D2K0"/>
<feature type="transmembrane region" description="Helical" evidence="2">
    <location>
        <begin position="87"/>
        <end position="107"/>
    </location>
</feature>
<evidence type="ECO:0000256" key="1">
    <source>
        <dbReference type="SAM" id="MobiDB-lite"/>
    </source>
</evidence>
<evidence type="ECO:0000313" key="4">
    <source>
        <dbReference type="EMBL" id="CAL1154171.1"/>
    </source>
</evidence>
<reference evidence="3" key="1">
    <citation type="submission" date="2022-10" db="EMBL/GenBank/DDBJ databases">
        <authorList>
            <person name="Chen Y."/>
            <person name="Dougan E. K."/>
            <person name="Chan C."/>
            <person name="Rhodes N."/>
            <person name="Thang M."/>
        </authorList>
    </citation>
    <scope>NUCLEOTIDE SEQUENCE</scope>
</reference>
<feature type="transmembrane region" description="Helical" evidence="2">
    <location>
        <begin position="209"/>
        <end position="229"/>
    </location>
</feature>
<evidence type="ECO:0000256" key="2">
    <source>
        <dbReference type="SAM" id="Phobius"/>
    </source>
</evidence>
<proteinExistence type="predicted"/>
<name>A0A9P1D2K0_9DINO</name>
<evidence type="ECO:0000313" key="6">
    <source>
        <dbReference type="Proteomes" id="UP001152797"/>
    </source>
</evidence>
<evidence type="ECO:0000313" key="5">
    <source>
        <dbReference type="EMBL" id="CAL4788108.1"/>
    </source>
</evidence>
<organism evidence="3">
    <name type="scientific">Cladocopium goreaui</name>
    <dbReference type="NCBI Taxonomy" id="2562237"/>
    <lineage>
        <taxon>Eukaryota</taxon>
        <taxon>Sar</taxon>
        <taxon>Alveolata</taxon>
        <taxon>Dinophyceae</taxon>
        <taxon>Suessiales</taxon>
        <taxon>Symbiodiniaceae</taxon>
        <taxon>Cladocopium</taxon>
    </lineage>
</organism>
<dbReference type="InterPro" id="IPR035897">
    <property type="entry name" value="Toll_tir_struct_dom_sf"/>
</dbReference>
<feature type="transmembrane region" description="Helical" evidence="2">
    <location>
        <begin position="127"/>
        <end position="144"/>
    </location>
</feature>
<dbReference type="EMBL" id="CAMXCT020002839">
    <property type="protein sequence ID" value="CAL1154171.1"/>
    <property type="molecule type" value="Genomic_DNA"/>
</dbReference>